<dbReference type="GO" id="GO:0008360">
    <property type="term" value="P:regulation of cell shape"/>
    <property type="evidence" value="ECO:0007669"/>
    <property type="project" value="UniProtKB-KW"/>
</dbReference>
<feature type="transmembrane region" description="Helical" evidence="8">
    <location>
        <begin position="12"/>
        <end position="31"/>
    </location>
</feature>
<evidence type="ECO:0000313" key="9">
    <source>
        <dbReference type="EMBL" id="RVU35102.1"/>
    </source>
</evidence>
<keyword evidence="5" id="KW-0133">Cell shape</keyword>
<keyword evidence="7 8" id="KW-0472">Membrane</keyword>
<name>A0A437QKX2_9PROT</name>
<gene>
    <name evidence="9" type="primary">mreD</name>
    <name evidence="9" type="ORF">EOI86_19965</name>
</gene>
<feature type="transmembrane region" description="Helical" evidence="8">
    <location>
        <begin position="109"/>
        <end position="128"/>
    </location>
</feature>
<keyword evidence="3" id="KW-1003">Cell membrane</keyword>
<evidence type="ECO:0000256" key="4">
    <source>
        <dbReference type="ARBA" id="ARBA00022692"/>
    </source>
</evidence>
<evidence type="ECO:0000256" key="7">
    <source>
        <dbReference type="ARBA" id="ARBA00023136"/>
    </source>
</evidence>
<dbReference type="GO" id="GO:0005886">
    <property type="term" value="C:plasma membrane"/>
    <property type="evidence" value="ECO:0007669"/>
    <property type="project" value="UniProtKB-SubCell"/>
</dbReference>
<protein>
    <submittedName>
        <fullName evidence="9">Rod shape-determining protein MreD</fullName>
    </submittedName>
</protein>
<evidence type="ECO:0000256" key="1">
    <source>
        <dbReference type="ARBA" id="ARBA00004651"/>
    </source>
</evidence>
<evidence type="ECO:0000256" key="8">
    <source>
        <dbReference type="SAM" id="Phobius"/>
    </source>
</evidence>
<dbReference type="Pfam" id="PF04093">
    <property type="entry name" value="MreD"/>
    <property type="match status" value="1"/>
</dbReference>
<evidence type="ECO:0000256" key="2">
    <source>
        <dbReference type="ARBA" id="ARBA00007776"/>
    </source>
</evidence>
<evidence type="ECO:0000256" key="5">
    <source>
        <dbReference type="ARBA" id="ARBA00022960"/>
    </source>
</evidence>
<comment type="caution">
    <text evidence="9">The sequence shown here is derived from an EMBL/GenBank/DDBJ whole genome shotgun (WGS) entry which is preliminary data.</text>
</comment>
<dbReference type="InterPro" id="IPR007227">
    <property type="entry name" value="Cell_shape_determining_MreD"/>
</dbReference>
<dbReference type="AlphaFoldDB" id="A0A437QKX2"/>
<keyword evidence="6 8" id="KW-1133">Transmembrane helix</keyword>
<feature type="transmembrane region" description="Helical" evidence="8">
    <location>
        <begin position="140"/>
        <end position="160"/>
    </location>
</feature>
<sequence length="172" mass="18840">MQMTLLQRLDLYLRFSLPVALTILLAILGVVPLHAPSYAPVAPMLVLASLYYWAIYRPQMMPLILVFLVGLFHDILIGGPLGVNALAYLAAYGLVAGQRRVFLGKSFGVVWWGFMLVAGAVEALRWILISALGGTVLDPLPGFFTYVSSVGVYPLLSLLFSSVHKLIPMPEH</sequence>
<organism evidence="9 10">
    <name type="scientific">Hwanghaeella grinnelliae</name>
    <dbReference type="NCBI Taxonomy" id="2500179"/>
    <lineage>
        <taxon>Bacteria</taxon>
        <taxon>Pseudomonadati</taxon>
        <taxon>Pseudomonadota</taxon>
        <taxon>Alphaproteobacteria</taxon>
        <taxon>Rhodospirillales</taxon>
        <taxon>Rhodospirillaceae</taxon>
        <taxon>Hwanghaeella</taxon>
    </lineage>
</organism>
<dbReference type="OrthoDB" id="7161178at2"/>
<dbReference type="NCBIfam" id="TIGR03426">
    <property type="entry name" value="shape_MreD"/>
    <property type="match status" value="1"/>
</dbReference>
<evidence type="ECO:0000256" key="6">
    <source>
        <dbReference type="ARBA" id="ARBA00022989"/>
    </source>
</evidence>
<evidence type="ECO:0000256" key="3">
    <source>
        <dbReference type="ARBA" id="ARBA00022475"/>
    </source>
</evidence>
<evidence type="ECO:0000313" key="10">
    <source>
        <dbReference type="Proteomes" id="UP000287447"/>
    </source>
</evidence>
<feature type="transmembrane region" description="Helical" evidence="8">
    <location>
        <begin position="37"/>
        <end position="56"/>
    </location>
</feature>
<dbReference type="Proteomes" id="UP000287447">
    <property type="component" value="Unassembled WGS sequence"/>
</dbReference>
<accession>A0A437QKX2</accession>
<proteinExistence type="inferred from homology"/>
<keyword evidence="10" id="KW-1185">Reference proteome</keyword>
<reference evidence="10" key="1">
    <citation type="submission" date="2019-01" db="EMBL/GenBank/DDBJ databases">
        <title>Gri0909 isolated from a small marine red alga.</title>
        <authorList>
            <person name="Kim J."/>
            <person name="Jeong S.E."/>
            <person name="Jeon C.O."/>
        </authorList>
    </citation>
    <scope>NUCLEOTIDE SEQUENCE [LARGE SCALE GENOMIC DNA]</scope>
    <source>
        <strain evidence="10">Gri0909</strain>
    </source>
</reference>
<comment type="similarity">
    <text evidence="2">Belongs to the MreD family.</text>
</comment>
<comment type="subcellular location">
    <subcellularLocation>
        <location evidence="1">Cell membrane</location>
        <topology evidence="1">Multi-pass membrane protein</topology>
    </subcellularLocation>
</comment>
<keyword evidence="4 8" id="KW-0812">Transmembrane</keyword>
<feature type="transmembrane region" description="Helical" evidence="8">
    <location>
        <begin position="63"/>
        <end position="89"/>
    </location>
</feature>
<dbReference type="EMBL" id="SADE01000003">
    <property type="protein sequence ID" value="RVU35102.1"/>
    <property type="molecule type" value="Genomic_DNA"/>
</dbReference>
<dbReference type="RefSeq" id="WP_127767423.1">
    <property type="nucleotide sequence ID" value="NZ_SADE01000003.1"/>
</dbReference>